<comment type="caution">
    <text evidence="4">The sequence shown here is derived from an EMBL/GenBank/DDBJ whole genome shotgun (WGS) entry which is preliminary data.</text>
</comment>
<keyword evidence="4" id="KW-0670">Pyruvate</keyword>
<evidence type="ECO:0000313" key="5">
    <source>
        <dbReference type="Proteomes" id="UP000538196"/>
    </source>
</evidence>
<organism evidence="4 5">
    <name type="scientific">Leifsonia aquatica</name>
    <name type="common">Corynebacterium aquaticum</name>
    <dbReference type="NCBI Taxonomy" id="144185"/>
    <lineage>
        <taxon>Bacteria</taxon>
        <taxon>Bacillati</taxon>
        <taxon>Actinomycetota</taxon>
        <taxon>Actinomycetes</taxon>
        <taxon>Micrococcales</taxon>
        <taxon>Microbacteriaceae</taxon>
        <taxon>Leifsonia</taxon>
    </lineage>
</organism>
<dbReference type="CDD" id="cd01448">
    <property type="entry name" value="TST_Repeat_1"/>
    <property type="match status" value="1"/>
</dbReference>
<dbReference type="SMART" id="SM00450">
    <property type="entry name" value="RHOD"/>
    <property type="match status" value="2"/>
</dbReference>
<dbReference type="PROSITE" id="PS50206">
    <property type="entry name" value="RHODANESE_3"/>
    <property type="match status" value="2"/>
</dbReference>
<dbReference type="PANTHER" id="PTHR11364:SF27">
    <property type="entry name" value="SULFURTRANSFERASE"/>
    <property type="match status" value="1"/>
</dbReference>
<dbReference type="InterPro" id="IPR036873">
    <property type="entry name" value="Rhodanese-like_dom_sf"/>
</dbReference>
<proteinExistence type="predicted"/>
<dbReference type="PANTHER" id="PTHR11364">
    <property type="entry name" value="THIOSULFATE SULFERTANSFERASE"/>
    <property type="match status" value="1"/>
</dbReference>
<evidence type="ECO:0000313" key="4">
    <source>
        <dbReference type="EMBL" id="MBB2967095.1"/>
    </source>
</evidence>
<gene>
    <name evidence="4" type="ORF">FHX33_001827</name>
</gene>
<dbReference type="SUPFAM" id="SSF52821">
    <property type="entry name" value="Rhodanese/Cell cycle control phosphatase"/>
    <property type="match status" value="2"/>
</dbReference>
<name>A0A7W4UVQ5_LEIAQ</name>
<dbReference type="Gene3D" id="3.40.250.10">
    <property type="entry name" value="Rhodanese-like domain"/>
    <property type="match status" value="2"/>
</dbReference>
<dbReference type="GO" id="GO:0016784">
    <property type="term" value="F:3-mercaptopyruvate sulfurtransferase activity"/>
    <property type="evidence" value="ECO:0007669"/>
    <property type="project" value="UniProtKB-EC"/>
</dbReference>
<dbReference type="GO" id="GO:0004792">
    <property type="term" value="F:thiosulfate-cyanide sulfurtransferase activity"/>
    <property type="evidence" value="ECO:0007669"/>
    <property type="project" value="UniProtKB-EC"/>
</dbReference>
<dbReference type="EMBL" id="JACHVP010000001">
    <property type="protein sequence ID" value="MBB2967095.1"/>
    <property type="molecule type" value="Genomic_DNA"/>
</dbReference>
<keyword evidence="1 4" id="KW-0808">Transferase</keyword>
<accession>A0A7W4UVQ5</accession>
<reference evidence="4 5" key="1">
    <citation type="submission" date="2020-08" db="EMBL/GenBank/DDBJ databases">
        <title>Sequencing the genomes of 1000 actinobacteria strains.</title>
        <authorList>
            <person name="Klenk H.-P."/>
        </authorList>
    </citation>
    <scope>NUCLEOTIDE SEQUENCE [LARGE SCALE GENOMIC DNA]</scope>
    <source>
        <strain evidence="4 5">DSM 20146</strain>
    </source>
</reference>
<evidence type="ECO:0000256" key="2">
    <source>
        <dbReference type="ARBA" id="ARBA00022737"/>
    </source>
</evidence>
<dbReference type="RefSeq" id="WP_183428369.1">
    <property type="nucleotide sequence ID" value="NZ_JACHVP010000001.1"/>
</dbReference>
<evidence type="ECO:0000256" key="1">
    <source>
        <dbReference type="ARBA" id="ARBA00022679"/>
    </source>
</evidence>
<dbReference type="Proteomes" id="UP000538196">
    <property type="component" value="Unassembled WGS sequence"/>
</dbReference>
<feature type="domain" description="Rhodanese" evidence="3">
    <location>
        <begin position="67"/>
        <end position="159"/>
    </location>
</feature>
<dbReference type="InterPro" id="IPR045078">
    <property type="entry name" value="TST/MPST-like"/>
</dbReference>
<dbReference type="EC" id="2.8.1.1" evidence="4"/>
<sequence length="297" mass="30463">MSTTPASAADRSTALGAALAGPLVSTQWLCDHLGSDGLVVLDATVVPATGADGRPTFVSGLDQYLVEGHIPGAVFAELLDGFSDATGPYSFTRPDAAAFAAAAEAVGVDAGTTVVIYDAAAGQWAARLWWLFRSFGHEGVAVLDGGATAWRAEGRPVARGHVEPRTGSGFAAAEQPGFWADKSTVAEITAGDRTATLLCGLPARDFAARHIPGSLSVPAGRLVSRETNTFLPARELRELFADALASPDPIVAYCRSGIAATADALALAVLGRTDVAVYDASLSEWTADPQAPLASVA</sequence>
<feature type="domain" description="Rhodanese" evidence="3">
    <location>
        <begin position="200"/>
        <end position="294"/>
    </location>
</feature>
<keyword evidence="5" id="KW-1185">Reference proteome</keyword>
<dbReference type="InterPro" id="IPR001763">
    <property type="entry name" value="Rhodanese-like_dom"/>
</dbReference>
<protein>
    <submittedName>
        <fullName evidence="4">Thiosulfate/3-mercaptopyruvate sulfurtransferase</fullName>
        <ecNumber evidence="4">2.8.1.1</ecNumber>
        <ecNumber evidence="4">2.8.1.2</ecNumber>
    </submittedName>
</protein>
<evidence type="ECO:0000259" key="3">
    <source>
        <dbReference type="PROSITE" id="PS50206"/>
    </source>
</evidence>
<dbReference type="EC" id="2.8.1.2" evidence="4"/>
<dbReference type="Pfam" id="PF00581">
    <property type="entry name" value="Rhodanese"/>
    <property type="match status" value="2"/>
</dbReference>
<dbReference type="AlphaFoldDB" id="A0A7W4UVQ5"/>
<keyword evidence="2" id="KW-0677">Repeat</keyword>